<dbReference type="OrthoDB" id="1746176at2759"/>
<dbReference type="OMA" id="YLFRHRC"/>
<reference evidence="2" key="1">
    <citation type="journal article" date="2012" name="Nat. Biotechnol.">
        <title>Draft genome sequence of pigeonpea (Cajanus cajan), an orphan legume crop of resource-poor farmers.</title>
        <authorList>
            <person name="Varshney R.K."/>
            <person name="Chen W."/>
            <person name="Li Y."/>
            <person name="Bharti A.K."/>
            <person name="Saxena R.K."/>
            <person name="Schlueter J.A."/>
            <person name="Donoghue M.T."/>
            <person name="Azam S."/>
            <person name="Fan G."/>
            <person name="Whaley A.M."/>
            <person name="Farmer A.D."/>
            <person name="Sheridan J."/>
            <person name="Iwata A."/>
            <person name="Tuteja R."/>
            <person name="Penmetsa R.V."/>
            <person name="Wu W."/>
            <person name="Upadhyaya H.D."/>
            <person name="Yang S.P."/>
            <person name="Shah T."/>
            <person name="Saxena K.B."/>
            <person name="Michael T."/>
            <person name="McCombie W.R."/>
            <person name="Yang B."/>
            <person name="Zhang G."/>
            <person name="Yang H."/>
            <person name="Wang J."/>
            <person name="Spillane C."/>
            <person name="Cook D.R."/>
            <person name="May G.D."/>
            <person name="Xu X."/>
            <person name="Jackson S.A."/>
        </authorList>
    </citation>
    <scope>NUCLEOTIDE SEQUENCE [LARGE SCALE GENOMIC DNA]</scope>
</reference>
<accession>A0A151RPQ8</accession>
<dbReference type="Gramene" id="C.cajan_32039.t">
    <property type="protein sequence ID" value="C.cajan_32039.t"/>
    <property type="gene ID" value="C.cajan_32039"/>
</dbReference>
<protein>
    <recommendedName>
        <fullName evidence="4">Extra-large guanine nucleotide-binding protein 3</fullName>
    </recommendedName>
</protein>
<sequence length="287" mass="32109">MGDDHMKTLHAKPKQELEELYQGIPDESVNLTFQDLANVNLSSQSTTMATNVQHFSEPTNNPTKELSTLPSLDFRRGLEALNHVNIHHHQGGDDSPMPPWGRFSHASVAAPNAQRRVGENSMSYDATKSFASGKGGSGRRRRPGIPHSKICTVCSDYVYFFRTRCLVCGRVYCRQCVEIGMGEMTEGRKCIECLGLRFSQRYIERAGMVGFCSWRYPSALKHVELKWAEKGPRRSGERGYGGHHSMASSRPRTPTTPRSPHSIASTEPSFVMSATRSPLSHHHHFPL</sequence>
<dbReference type="PANTHER" id="PTHR36486:SF3">
    <property type="entry name" value="ZINC FINGER, RING_FYVE_PHD-TYPE-RELATED"/>
    <property type="match status" value="1"/>
</dbReference>
<name>A0A151RPQ8_CAJCA</name>
<evidence type="ECO:0000256" key="1">
    <source>
        <dbReference type="SAM" id="MobiDB-lite"/>
    </source>
</evidence>
<feature type="compositionally biased region" description="Low complexity" evidence="1">
    <location>
        <begin position="248"/>
        <end position="260"/>
    </location>
</feature>
<evidence type="ECO:0008006" key="4">
    <source>
        <dbReference type="Google" id="ProtNLM"/>
    </source>
</evidence>
<proteinExistence type="predicted"/>
<dbReference type="EMBL" id="KQ483623">
    <property type="protein sequence ID" value="KYP44530.1"/>
    <property type="molecule type" value="Genomic_DNA"/>
</dbReference>
<dbReference type="InterPro" id="IPR053057">
    <property type="entry name" value="XLG_GTP-binding"/>
</dbReference>
<dbReference type="STRING" id="3821.A0A151RPQ8"/>
<evidence type="ECO:0000313" key="2">
    <source>
        <dbReference type="EMBL" id="KYP44530.1"/>
    </source>
</evidence>
<organism evidence="2 3">
    <name type="scientific">Cajanus cajan</name>
    <name type="common">Pigeon pea</name>
    <name type="synonym">Cajanus indicus</name>
    <dbReference type="NCBI Taxonomy" id="3821"/>
    <lineage>
        <taxon>Eukaryota</taxon>
        <taxon>Viridiplantae</taxon>
        <taxon>Streptophyta</taxon>
        <taxon>Embryophyta</taxon>
        <taxon>Tracheophyta</taxon>
        <taxon>Spermatophyta</taxon>
        <taxon>Magnoliopsida</taxon>
        <taxon>eudicotyledons</taxon>
        <taxon>Gunneridae</taxon>
        <taxon>Pentapetalae</taxon>
        <taxon>rosids</taxon>
        <taxon>fabids</taxon>
        <taxon>Fabales</taxon>
        <taxon>Fabaceae</taxon>
        <taxon>Papilionoideae</taxon>
        <taxon>50 kb inversion clade</taxon>
        <taxon>NPAAA clade</taxon>
        <taxon>indigoferoid/millettioid clade</taxon>
        <taxon>Phaseoleae</taxon>
        <taxon>Cajanus</taxon>
    </lineage>
</organism>
<keyword evidence="3" id="KW-1185">Reference proteome</keyword>
<dbReference type="AlphaFoldDB" id="A0A151RPQ8"/>
<dbReference type="Proteomes" id="UP000075243">
    <property type="component" value="Unassembled WGS sequence"/>
</dbReference>
<dbReference type="PANTHER" id="PTHR36486">
    <property type="entry name" value="OS01G0977800 PROTEIN"/>
    <property type="match status" value="1"/>
</dbReference>
<gene>
    <name evidence="2" type="ORF">KK1_033988</name>
</gene>
<feature type="region of interest" description="Disordered" evidence="1">
    <location>
        <begin position="232"/>
        <end position="266"/>
    </location>
</feature>
<evidence type="ECO:0000313" key="3">
    <source>
        <dbReference type="Proteomes" id="UP000075243"/>
    </source>
</evidence>